<dbReference type="InterPro" id="IPR018483">
    <property type="entry name" value="Carb_kinase_FGGY_CS"/>
</dbReference>
<feature type="domain" description="Carbohydrate kinase FGGY C-terminal" evidence="12">
    <location>
        <begin position="259"/>
        <end position="452"/>
    </location>
</feature>
<keyword evidence="2 8" id="KW-0859">Xylose metabolism</keyword>
<evidence type="ECO:0000256" key="3">
    <source>
        <dbReference type="ARBA" id="ARBA00022679"/>
    </source>
</evidence>
<keyword evidence="3 8" id="KW-0808">Transferase</keyword>
<dbReference type="InterPro" id="IPR043129">
    <property type="entry name" value="ATPase_NBD"/>
</dbReference>
<dbReference type="EMBL" id="CP036276">
    <property type="protein sequence ID" value="QDU46582.1"/>
    <property type="molecule type" value="Genomic_DNA"/>
</dbReference>
<evidence type="ECO:0000256" key="8">
    <source>
        <dbReference type="HAMAP-Rule" id="MF_02220"/>
    </source>
</evidence>
<evidence type="ECO:0000256" key="4">
    <source>
        <dbReference type="ARBA" id="ARBA00022741"/>
    </source>
</evidence>
<dbReference type="GO" id="GO:0042732">
    <property type="term" value="P:D-xylose metabolic process"/>
    <property type="evidence" value="ECO:0007669"/>
    <property type="project" value="UniProtKB-KW"/>
</dbReference>
<dbReference type="PANTHER" id="PTHR43095:SF5">
    <property type="entry name" value="XYLULOSE KINASE"/>
    <property type="match status" value="1"/>
</dbReference>
<dbReference type="GO" id="GO:0005524">
    <property type="term" value="F:ATP binding"/>
    <property type="evidence" value="ECO:0007669"/>
    <property type="project" value="UniProtKB-UniRule"/>
</dbReference>
<feature type="site" description="Important for activity" evidence="8">
    <location>
        <position position="8"/>
    </location>
</feature>
<protein>
    <recommendedName>
        <fullName evidence="8 10">Xylulose kinase</fullName>
        <shortName evidence="8 10">Xylulokinase</shortName>
        <ecNumber evidence="8 10">2.7.1.17</ecNumber>
    </recommendedName>
</protein>
<dbReference type="PROSITE" id="PS00445">
    <property type="entry name" value="FGGY_KINASES_2"/>
    <property type="match status" value="1"/>
</dbReference>
<dbReference type="Gene3D" id="3.30.420.40">
    <property type="match status" value="2"/>
</dbReference>
<evidence type="ECO:0000259" key="12">
    <source>
        <dbReference type="Pfam" id="PF02782"/>
    </source>
</evidence>
<feature type="active site" description="Proton acceptor" evidence="8">
    <location>
        <position position="241"/>
    </location>
</feature>
<dbReference type="GO" id="GO:0004856">
    <property type="term" value="F:D-xylulokinase activity"/>
    <property type="evidence" value="ECO:0007669"/>
    <property type="project" value="UniProtKB-UniRule"/>
</dbReference>
<comment type="similarity">
    <text evidence="1 8 9">Belongs to the FGGY kinase family.</text>
</comment>
<dbReference type="SUPFAM" id="SSF53067">
    <property type="entry name" value="Actin-like ATPase domain"/>
    <property type="match status" value="2"/>
</dbReference>
<dbReference type="PANTHER" id="PTHR43095">
    <property type="entry name" value="SUGAR KINASE"/>
    <property type="match status" value="1"/>
</dbReference>
<keyword evidence="5 8" id="KW-0418">Kinase</keyword>
<dbReference type="HAMAP" id="MF_02220">
    <property type="entry name" value="XylB"/>
    <property type="match status" value="1"/>
</dbReference>
<dbReference type="InterPro" id="IPR000577">
    <property type="entry name" value="Carb_kinase_FGGY"/>
</dbReference>
<feature type="domain" description="Carbohydrate kinase FGGY N-terminal" evidence="11">
    <location>
        <begin position="3"/>
        <end position="248"/>
    </location>
</feature>
<evidence type="ECO:0000259" key="11">
    <source>
        <dbReference type="Pfam" id="PF00370"/>
    </source>
</evidence>
<dbReference type="InterPro" id="IPR018485">
    <property type="entry name" value="FGGY_C"/>
</dbReference>
<evidence type="ECO:0000256" key="7">
    <source>
        <dbReference type="ARBA" id="ARBA00023277"/>
    </source>
</evidence>
<dbReference type="GO" id="GO:0005998">
    <property type="term" value="P:xylulose catabolic process"/>
    <property type="evidence" value="ECO:0007669"/>
    <property type="project" value="UniProtKB-UniRule"/>
</dbReference>
<evidence type="ECO:0000256" key="2">
    <source>
        <dbReference type="ARBA" id="ARBA00022629"/>
    </source>
</evidence>
<proteinExistence type="inferred from homology"/>
<evidence type="ECO:0000313" key="14">
    <source>
        <dbReference type="Proteomes" id="UP000319383"/>
    </source>
</evidence>
<dbReference type="RefSeq" id="WP_145379079.1">
    <property type="nucleotide sequence ID" value="NZ_CP036276.1"/>
</dbReference>
<dbReference type="CDD" id="cd07808">
    <property type="entry name" value="ASKHA_NBD_FGGY_EcXK-like"/>
    <property type="match status" value="1"/>
</dbReference>
<comment type="function">
    <text evidence="8">Catalyzes the phosphorylation of D-xylulose to D-xylulose 5-phosphate.</text>
</comment>
<dbReference type="Pfam" id="PF02782">
    <property type="entry name" value="FGGY_C"/>
    <property type="match status" value="1"/>
</dbReference>
<sequence length="511" mass="55252">MGIYLGIDVGTSGTKTLAIREDGQIVASATAEYPLDSPKPGWSEQDPADWWQAAVRTVKQVLKAGKIKPADVAGIGLSGQMHGSVFLDRDHNVIRPALLWNDQRTAAQCAEIEAKAGGRKKLINMVANPALTGFTAPKILWLREHEPRNYARTAKILLPKDYVRFRLTGEFATEVSDASGTLLLDVKRRRWCKPLLKKLDIDPELLPPVYESEEVSGKLSPIAAKQMGLAAGVPVVGGGGDQAAGAIGNGIVRRGVISATMGTSGVVFAHSDEVQIDPQGRVHTFCHAVRDKWHVMGVVLSAGGSFQWYRNQLGAAEVKAARRQKVDPYELLTAEASEAPAGCEGLYFLPYLTGERTPHADPHARGAWIGLSLRHGKPHLIRSVMEGATYAMRDCLEIIEGMKIPVREIRLSGGGARSPFWRQMQADIYGKPVMTINAEEGPAYGVALLAAAGTGAYKDVVEACAAAIDTTSRTTPDRKTKAAYNRAYPLYGKLYQSLKTDYAAIAELVES</sequence>
<dbReference type="InterPro" id="IPR006000">
    <property type="entry name" value="Xylulokinase"/>
</dbReference>
<dbReference type="Pfam" id="PF00370">
    <property type="entry name" value="FGGY_N"/>
    <property type="match status" value="1"/>
</dbReference>
<keyword evidence="6 8" id="KW-0067">ATP-binding</keyword>
<keyword evidence="4 8" id="KW-0547">Nucleotide-binding</keyword>
<dbReference type="PIRSF" id="PIRSF000538">
    <property type="entry name" value="GlpK"/>
    <property type="match status" value="1"/>
</dbReference>
<dbReference type="NCBIfam" id="TIGR01312">
    <property type="entry name" value="XylB"/>
    <property type="match status" value="1"/>
</dbReference>
<dbReference type="InterPro" id="IPR050406">
    <property type="entry name" value="FGGY_Carb_Kinase"/>
</dbReference>
<dbReference type="AlphaFoldDB" id="A0A517ZVR9"/>
<accession>A0A517ZVR9</accession>
<gene>
    <name evidence="8 10 13" type="primary">xylB</name>
    <name evidence="13" type="ORF">Mal52_51030</name>
</gene>
<keyword evidence="14" id="KW-1185">Reference proteome</keyword>
<evidence type="ECO:0000256" key="10">
    <source>
        <dbReference type="RuleBase" id="RU364073"/>
    </source>
</evidence>
<dbReference type="KEGG" id="sdyn:Mal52_51030"/>
<keyword evidence="7 8" id="KW-0119">Carbohydrate metabolism</keyword>
<evidence type="ECO:0000256" key="1">
    <source>
        <dbReference type="ARBA" id="ARBA00009156"/>
    </source>
</evidence>
<evidence type="ECO:0000256" key="9">
    <source>
        <dbReference type="RuleBase" id="RU003733"/>
    </source>
</evidence>
<dbReference type="PROSITE" id="PS00933">
    <property type="entry name" value="FGGY_KINASES_1"/>
    <property type="match status" value="1"/>
</dbReference>
<evidence type="ECO:0000256" key="6">
    <source>
        <dbReference type="ARBA" id="ARBA00022840"/>
    </source>
</evidence>
<feature type="binding site" evidence="8">
    <location>
        <begin position="81"/>
        <end position="82"/>
    </location>
    <ligand>
        <name>substrate</name>
    </ligand>
</feature>
<comment type="catalytic activity">
    <reaction evidence="8 10">
        <text>D-xylulose + ATP = D-xylulose 5-phosphate + ADP + H(+)</text>
        <dbReference type="Rhea" id="RHEA:10964"/>
        <dbReference type="ChEBI" id="CHEBI:15378"/>
        <dbReference type="ChEBI" id="CHEBI:17140"/>
        <dbReference type="ChEBI" id="CHEBI:30616"/>
        <dbReference type="ChEBI" id="CHEBI:57737"/>
        <dbReference type="ChEBI" id="CHEBI:456216"/>
        <dbReference type="EC" id="2.7.1.17"/>
    </reaction>
</comment>
<reference evidence="13 14" key="1">
    <citation type="submission" date="2019-02" db="EMBL/GenBank/DDBJ databases">
        <title>Deep-cultivation of Planctomycetes and their phenomic and genomic characterization uncovers novel biology.</title>
        <authorList>
            <person name="Wiegand S."/>
            <person name="Jogler M."/>
            <person name="Boedeker C."/>
            <person name="Pinto D."/>
            <person name="Vollmers J."/>
            <person name="Rivas-Marin E."/>
            <person name="Kohn T."/>
            <person name="Peeters S.H."/>
            <person name="Heuer A."/>
            <person name="Rast P."/>
            <person name="Oberbeckmann S."/>
            <person name="Bunk B."/>
            <person name="Jeske O."/>
            <person name="Meyerdierks A."/>
            <person name="Storesund J.E."/>
            <person name="Kallscheuer N."/>
            <person name="Luecker S."/>
            <person name="Lage O.M."/>
            <person name="Pohl T."/>
            <person name="Merkel B.J."/>
            <person name="Hornburger P."/>
            <person name="Mueller R.-W."/>
            <person name="Bruemmer F."/>
            <person name="Labrenz M."/>
            <person name="Spormann A.M."/>
            <person name="Op den Camp H."/>
            <person name="Overmann J."/>
            <person name="Amann R."/>
            <person name="Jetten M.S.M."/>
            <person name="Mascher T."/>
            <person name="Medema M.H."/>
            <person name="Devos D.P."/>
            <person name="Kaster A.-K."/>
            <person name="Ovreas L."/>
            <person name="Rohde M."/>
            <person name="Galperin M.Y."/>
            <person name="Jogler C."/>
        </authorList>
    </citation>
    <scope>NUCLEOTIDE SEQUENCE [LARGE SCALE GENOMIC DNA]</scope>
    <source>
        <strain evidence="13 14">Mal52</strain>
    </source>
</reference>
<dbReference type="EC" id="2.7.1.17" evidence="8 10"/>
<organism evidence="13 14">
    <name type="scientific">Symmachiella dynata</name>
    <dbReference type="NCBI Taxonomy" id="2527995"/>
    <lineage>
        <taxon>Bacteria</taxon>
        <taxon>Pseudomonadati</taxon>
        <taxon>Planctomycetota</taxon>
        <taxon>Planctomycetia</taxon>
        <taxon>Planctomycetales</taxon>
        <taxon>Planctomycetaceae</taxon>
        <taxon>Symmachiella</taxon>
    </lineage>
</organism>
<dbReference type="Proteomes" id="UP000319383">
    <property type="component" value="Chromosome"/>
</dbReference>
<dbReference type="InterPro" id="IPR018484">
    <property type="entry name" value="FGGY_N"/>
</dbReference>
<name>A0A517ZVR9_9PLAN</name>
<evidence type="ECO:0000313" key="13">
    <source>
        <dbReference type="EMBL" id="QDU46582.1"/>
    </source>
</evidence>
<evidence type="ECO:0000256" key="5">
    <source>
        <dbReference type="ARBA" id="ARBA00022777"/>
    </source>
</evidence>